<dbReference type="EMBL" id="MHRK01000054">
    <property type="protein sequence ID" value="OHA22342.1"/>
    <property type="molecule type" value="Genomic_DNA"/>
</dbReference>
<dbReference type="Proteomes" id="UP000177130">
    <property type="component" value="Unassembled WGS sequence"/>
</dbReference>
<reference evidence="1 2" key="1">
    <citation type="journal article" date="2016" name="Nat. Commun.">
        <title>Thousands of microbial genomes shed light on interconnected biogeochemical processes in an aquifer system.</title>
        <authorList>
            <person name="Anantharaman K."/>
            <person name="Brown C.T."/>
            <person name="Hug L.A."/>
            <person name="Sharon I."/>
            <person name="Castelle C.J."/>
            <person name="Probst A.J."/>
            <person name="Thomas B.C."/>
            <person name="Singh A."/>
            <person name="Wilkins M.J."/>
            <person name="Karaoz U."/>
            <person name="Brodie E.L."/>
            <person name="Williams K.H."/>
            <person name="Hubbard S.S."/>
            <person name="Banfield J.F."/>
        </authorList>
    </citation>
    <scope>NUCLEOTIDE SEQUENCE [LARGE SCALE GENOMIC DNA]</scope>
</reference>
<comment type="caution">
    <text evidence="1">The sequence shown here is derived from an EMBL/GenBank/DDBJ whole genome shotgun (WGS) entry which is preliminary data.</text>
</comment>
<gene>
    <name evidence="1" type="ORF">A3C72_04660</name>
</gene>
<name>A0A1G2MH69_9BACT</name>
<protein>
    <submittedName>
        <fullName evidence="1">Uncharacterized protein</fullName>
    </submittedName>
</protein>
<evidence type="ECO:0000313" key="2">
    <source>
        <dbReference type="Proteomes" id="UP000177130"/>
    </source>
</evidence>
<dbReference type="AlphaFoldDB" id="A0A1G2MH69"/>
<proteinExistence type="predicted"/>
<evidence type="ECO:0000313" key="1">
    <source>
        <dbReference type="EMBL" id="OHA22342.1"/>
    </source>
</evidence>
<sequence>MSEKRCSTLPPDISGLSFCIQGGETFKVLRGQYFSDQNISGQHRRYLGGLREGLLVSVSFYGQPVPLITVKGGVVRLIEIEIDSTLFKGSHEISQKLKVTKTRFPIALFQG</sequence>
<accession>A0A1G2MH69</accession>
<organism evidence="1 2">
    <name type="scientific">Candidatus Taylorbacteria bacterium RIFCSPHIGHO2_02_FULL_43_32b</name>
    <dbReference type="NCBI Taxonomy" id="1802306"/>
    <lineage>
        <taxon>Bacteria</taxon>
        <taxon>Candidatus Tayloriibacteriota</taxon>
    </lineage>
</organism>